<dbReference type="PROSITE" id="PS50977">
    <property type="entry name" value="HTH_TETR_2"/>
    <property type="match status" value="1"/>
</dbReference>
<dbReference type="InterPro" id="IPR001647">
    <property type="entry name" value="HTH_TetR"/>
</dbReference>
<evidence type="ECO:0000256" key="2">
    <source>
        <dbReference type="PROSITE-ProRule" id="PRU00335"/>
    </source>
</evidence>
<dbReference type="PANTHER" id="PTHR43479">
    <property type="entry name" value="ACREF/ENVCD OPERON REPRESSOR-RELATED"/>
    <property type="match status" value="1"/>
</dbReference>
<dbReference type="Gene3D" id="1.10.357.10">
    <property type="entry name" value="Tetracycline Repressor, domain 2"/>
    <property type="match status" value="1"/>
</dbReference>
<name>D7BJY2_ARCHD</name>
<dbReference type="KEGG" id="ahe:Arch_1257"/>
<dbReference type="OrthoDB" id="3193022at2"/>
<dbReference type="InterPro" id="IPR039532">
    <property type="entry name" value="TetR_C_Firmicutes"/>
</dbReference>
<keyword evidence="5" id="KW-1185">Reference proteome</keyword>
<dbReference type="HOGENOM" id="CLU_087539_1_0_11"/>
<keyword evidence="1 2" id="KW-0238">DNA-binding</keyword>
<evidence type="ECO:0000313" key="5">
    <source>
        <dbReference type="Proteomes" id="UP000000376"/>
    </source>
</evidence>
<dbReference type="SUPFAM" id="SSF46689">
    <property type="entry name" value="Homeodomain-like"/>
    <property type="match status" value="1"/>
</dbReference>
<sequence length="225" mass="26107">MTPSSINTQDPRYLRSRMSLKDAILTLSAERRPDDISIAELTKVAGVSRGTFYAHASTPAEFLAHILIEEIEPSFSRIAHLVHDETNQYLLHWRDIYIDLLNQVRNKADIYRHIFLEKPESTTLGYLTDYFRSAIREYVLEFVKYNEEPLTTLWITMATEQQVHNTAVIITSWLETDMQSSPERAMNTFMSLVPPWQLAKLSDDGRIYLRRTRALHSMLTSSPKE</sequence>
<reference evidence="4 5" key="1">
    <citation type="journal article" date="2010" name="Stand. Genomic Sci.">
        <title>Complete genome sequence of Arcanobacterium haemolyticum type strain (11018).</title>
        <authorList>
            <person name="Yasawong M."/>
            <person name="Teshima H."/>
            <person name="Lapidus A."/>
            <person name="Nolan M."/>
            <person name="Lucas S."/>
            <person name="Glavina Del Rio T."/>
            <person name="Tice H."/>
            <person name="Cheng J."/>
            <person name="Bruce D."/>
            <person name="Detter C."/>
            <person name="Tapia R."/>
            <person name="Han C."/>
            <person name="Goodwin L."/>
            <person name="Pitluck S."/>
            <person name="Liolios K."/>
            <person name="Ivanova N."/>
            <person name="Mavromatis K."/>
            <person name="Mikhailova N."/>
            <person name="Pati A."/>
            <person name="Chen A."/>
            <person name="Palaniappan K."/>
            <person name="Land M."/>
            <person name="Hauser L."/>
            <person name="Chang Y."/>
            <person name="Jeffries C."/>
            <person name="Rohde M."/>
            <person name="Sikorski J."/>
            <person name="Pukall R."/>
            <person name="Goker M."/>
            <person name="Woyke T."/>
            <person name="Bristow J."/>
            <person name="Eisen J."/>
            <person name="Markowitz V."/>
            <person name="Hugenholtz P."/>
            <person name="Kyrpides N."/>
            <person name="Klenk H."/>
        </authorList>
    </citation>
    <scope>NUCLEOTIDE SEQUENCE [LARGE SCALE GENOMIC DNA]</scope>
    <source>
        <strain evidence="5">ATCC 9345 / DSM 20595 / CCUG 17215 / LMG 16163 / NBRC 15585 / NCTC 8452 / 11018</strain>
    </source>
</reference>
<proteinExistence type="predicted"/>
<evidence type="ECO:0000256" key="1">
    <source>
        <dbReference type="ARBA" id="ARBA00023125"/>
    </source>
</evidence>
<dbReference type="InterPro" id="IPR009057">
    <property type="entry name" value="Homeodomain-like_sf"/>
</dbReference>
<gene>
    <name evidence="4" type="ordered locus">Arch_1257</name>
</gene>
<evidence type="ECO:0000259" key="3">
    <source>
        <dbReference type="PROSITE" id="PS50977"/>
    </source>
</evidence>
<dbReference type="PANTHER" id="PTHR43479:SF11">
    <property type="entry name" value="ACREF_ENVCD OPERON REPRESSOR-RELATED"/>
    <property type="match status" value="1"/>
</dbReference>
<dbReference type="AlphaFoldDB" id="D7BJY2"/>
<accession>D7BJY2</accession>
<organism evidence="4 5">
    <name type="scientific">Arcanobacterium haemolyticum (strain ATCC 9345 / DSM 20595 / CCM 5947 / CCUG 17215 / LMG 16163 / NBRC 15585 / NCTC 8452 / 11018)</name>
    <dbReference type="NCBI Taxonomy" id="644284"/>
    <lineage>
        <taxon>Bacteria</taxon>
        <taxon>Bacillati</taxon>
        <taxon>Actinomycetota</taxon>
        <taxon>Actinomycetes</taxon>
        <taxon>Actinomycetales</taxon>
        <taxon>Actinomycetaceae</taxon>
        <taxon>Arcanobacterium</taxon>
    </lineage>
</organism>
<protein>
    <submittedName>
        <fullName evidence="4">Transcriptional regulator, TetR family</fullName>
    </submittedName>
</protein>
<dbReference type="InterPro" id="IPR050624">
    <property type="entry name" value="HTH-type_Tx_Regulator"/>
</dbReference>
<dbReference type="EMBL" id="CP002045">
    <property type="protein sequence ID" value="ADH92962.1"/>
    <property type="molecule type" value="Genomic_DNA"/>
</dbReference>
<evidence type="ECO:0000313" key="4">
    <source>
        <dbReference type="EMBL" id="ADH92962.1"/>
    </source>
</evidence>
<dbReference type="Pfam" id="PF14278">
    <property type="entry name" value="TetR_C_8"/>
    <property type="match status" value="1"/>
</dbReference>
<dbReference type="STRING" id="644284.Arch_1257"/>
<dbReference type="RefSeq" id="WP_013170454.1">
    <property type="nucleotide sequence ID" value="NC_014218.1"/>
</dbReference>
<dbReference type="eggNOG" id="COG1309">
    <property type="taxonomic scope" value="Bacteria"/>
</dbReference>
<feature type="DNA-binding region" description="H-T-H motif" evidence="2">
    <location>
        <begin position="37"/>
        <end position="56"/>
    </location>
</feature>
<dbReference type="Proteomes" id="UP000000376">
    <property type="component" value="Chromosome"/>
</dbReference>
<feature type="domain" description="HTH tetR-type" evidence="3">
    <location>
        <begin position="14"/>
        <end position="74"/>
    </location>
</feature>
<dbReference type="GO" id="GO:0003677">
    <property type="term" value="F:DNA binding"/>
    <property type="evidence" value="ECO:0007669"/>
    <property type="project" value="UniProtKB-UniRule"/>
</dbReference>